<gene>
    <name evidence="2" type="ORF">SYV04_07930</name>
</gene>
<proteinExistence type="predicted"/>
<dbReference type="PANTHER" id="PTHR34107">
    <property type="entry name" value="SLL0198 PROTEIN-RELATED"/>
    <property type="match status" value="1"/>
</dbReference>
<dbReference type="Pfam" id="PF05685">
    <property type="entry name" value="Uma2"/>
    <property type="match status" value="1"/>
</dbReference>
<accession>A0ABU5GYP3</accession>
<dbReference type="RefSeq" id="WP_321545029.1">
    <property type="nucleotide sequence ID" value="NZ_JAXIVS010000002.1"/>
</dbReference>
<keyword evidence="2" id="KW-0378">Hydrolase</keyword>
<dbReference type="EMBL" id="JAXIVS010000002">
    <property type="protein sequence ID" value="MDY7226309.1"/>
    <property type="molecule type" value="Genomic_DNA"/>
</dbReference>
<keyword evidence="2" id="KW-0255">Endonuclease</keyword>
<name>A0ABU5GYP3_9BACT</name>
<comment type="caution">
    <text evidence="2">The sequence shown here is derived from an EMBL/GenBank/DDBJ whole genome shotgun (WGS) entry which is preliminary data.</text>
</comment>
<dbReference type="InterPro" id="IPR012296">
    <property type="entry name" value="Nuclease_put_TT1808"/>
</dbReference>
<dbReference type="InterPro" id="IPR008538">
    <property type="entry name" value="Uma2"/>
</dbReference>
<dbReference type="GO" id="GO:0004519">
    <property type="term" value="F:endonuclease activity"/>
    <property type="evidence" value="ECO:0007669"/>
    <property type="project" value="UniProtKB-KW"/>
</dbReference>
<dbReference type="Proteomes" id="UP001291309">
    <property type="component" value="Unassembled WGS sequence"/>
</dbReference>
<dbReference type="SUPFAM" id="SSF52980">
    <property type="entry name" value="Restriction endonuclease-like"/>
    <property type="match status" value="1"/>
</dbReference>
<protein>
    <submittedName>
        <fullName evidence="2">Uma2 family endonuclease</fullName>
    </submittedName>
</protein>
<sequence>MERKPATYADLEALPEHMVGELIAGELYASPRPAAPHTVAASRLGGELLVAFDRGRGGPGGWILLDKPELHVEGDALVPDIAGWRRERMPQPPRTAAFTLAPDWVCEVLSTSTAALDRAVKLPVYAREGVRHVWLVDPVLRTLELFRLEEGRYTLLVTHTGGALVRVEPFEALELELAFLWGER</sequence>
<organism evidence="2 3">
    <name type="scientific">Hyalangium rubrum</name>
    <dbReference type="NCBI Taxonomy" id="3103134"/>
    <lineage>
        <taxon>Bacteria</taxon>
        <taxon>Pseudomonadati</taxon>
        <taxon>Myxococcota</taxon>
        <taxon>Myxococcia</taxon>
        <taxon>Myxococcales</taxon>
        <taxon>Cystobacterineae</taxon>
        <taxon>Archangiaceae</taxon>
        <taxon>Hyalangium</taxon>
    </lineage>
</organism>
<dbReference type="PANTHER" id="PTHR34107:SF4">
    <property type="entry name" value="SLL1222 PROTEIN"/>
    <property type="match status" value="1"/>
</dbReference>
<dbReference type="Gene3D" id="3.90.1570.10">
    <property type="entry name" value="tt1808, chain A"/>
    <property type="match status" value="1"/>
</dbReference>
<feature type="domain" description="Putative restriction endonuclease" evidence="1">
    <location>
        <begin position="16"/>
        <end position="177"/>
    </location>
</feature>
<evidence type="ECO:0000313" key="3">
    <source>
        <dbReference type="Proteomes" id="UP001291309"/>
    </source>
</evidence>
<keyword evidence="2" id="KW-0540">Nuclease</keyword>
<keyword evidence="3" id="KW-1185">Reference proteome</keyword>
<evidence type="ECO:0000259" key="1">
    <source>
        <dbReference type="Pfam" id="PF05685"/>
    </source>
</evidence>
<reference evidence="2 3" key="1">
    <citation type="submission" date="2023-12" db="EMBL/GenBank/DDBJ databases">
        <title>the genome sequence of Hyalangium sp. s54d21.</title>
        <authorList>
            <person name="Zhang X."/>
        </authorList>
    </citation>
    <scope>NUCLEOTIDE SEQUENCE [LARGE SCALE GENOMIC DNA]</scope>
    <source>
        <strain evidence="3">s54d21</strain>
    </source>
</reference>
<dbReference type="InterPro" id="IPR011335">
    <property type="entry name" value="Restrct_endonuc-II-like"/>
</dbReference>
<evidence type="ECO:0000313" key="2">
    <source>
        <dbReference type="EMBL" id="MDY7226309.1"/>
    </source>
</evidence>
<dbReference type="CDD" id="cd06260">
    <property type="entry name" value="DUF820-like"/>
    <property type="match status" value="1"/>
</dbReference>